<organism evidence="1">
    <name type="scientific">marine sediment metagenome</name>
    <dbReference type="NCBI Taxonomy" id="412755"/>
    <lineage>
        <taxon>unclassified sequences</taxon>
        <taxon>metagenomes</taxon>
        <taxon>ecological metagenomes</taxon>
    </lineage>
</organism>
<gene>
    <name evidence="1" type="ORF">LCGC14_2078630</name>
</gene>
<dbReference type="AlphaFoldDB" id="A0A0F9EG43"/>
<comment type="caution">
    <text evidence="1">The sequence shown here is derived from an EMBL/GenBank/DDBJ whole genome shotgun (WGS) entry which is preliminary data.</text>
</comment>
<evidence type="ECO:0000313" key="1">
    <source>
        <dbReference type="EMBL" id="KKL73068.1"/>
    </source>
</evidence>
<accession>A0A0F9EG43</accession>
<dbReference type="EMBL" id="LAZR01025079">
    <property type="protein sequence ID" value="KKL73068.1"/>
    <property type="molecule type" value="Genomic_DNA"/>
</dbReference>
<sequence length="120" mass="13278">MPQLLLLQESGIVPARIGGPCSHCSKGTYLRGGQGELVCSACSRRVVLQPASKESTNGYRPDQSESALTEGDVFVIVDALTEQYLRAKGNIRRSRLETTRRLNTEKAGYLDELIERVKRL</sequence>
<name>A0A0F9EG43_9ZZZZ</name>
<protein>
    <submittedName>
        <fullName evidence="1">Uncharacterized protein</fullName>
    </submittedName>
</protein>
<proteinExistence type="predicted"/>
<reference evidence="1" key="1">
    <citation type="journal article" date="2015" name="Nature">
        <title>Complex archaea that bridge the gap between prokaryotes and eukaryotes.</title>
        <authorList>
            <person name="Spang A."/>
            <person name="Saw J.H."/>
            <person name="Jorgensen S.L."/>
            <person name="Zaremba-Niedzwiedzka K."/>
            <person name="Martijn J."/>
            <person name="Lind A.E."/>
            <person name="van Eijk R."/>
            <person name="Schleper C."/>
            <person name="Guy L."/>
            <person name="Ettema T.J."/>
        </authorList>
    </citation>
    <scope>NUCLEOTIDE SEQUENCE</scope>
</reference>